<dbReference type="Pfam" id="PF13561">
    <property type="entry name" value="adh_short_C2"/>
    <property type="match status" value="1"/>
</dbReference>
<evidence type="ECO:0000259" key="3">
    <source>
        <dbReference type="SMART" id="SM00822"/>
    </source>
</evidence>
<dbReference type="Gene3D" id="3.40.50.720">
    <property type="entry name" value="NAD(P)-binding Rossmann-like Domain"/>
    <property type="match status" value="1"/>
</dbReference>
<name>A0A1H7VNK0_STRJI</name>
<feature type="domain" description="Ketoreductase" evidence="3">
    <location>
        <begin position="11"/>
        <end position="191"/>
    </location>
</feature>
<dbReference type="Proteomes" id="UP000183015">
    <property type="component" value="Unassembled WGS sequence"/>
</dbReference>
<dbReference type="PANTHER" id="PTHR42879">
    <property type="entry name" value="3-OXOACYL-(ACYL-CARRIER-PROTEIN) REDUCTASE"/>
    <property type="match status" value="1"/>
</dbReference>
<evidence type="ECO:0000313" key="5">
    <source>
        <dbReference type="Proteomes" id="UP000183015"/>
    </source>
</evidence>
<dbReference type="NCBIfam" id="NF009466">
    <property type="entry name" value="PRK12826.1-2"/>
    <property type="match status" value="1"/>
</dbReference>
<dbReference type="OrthoDB" id="9804774at2"/>
<comment type="similarity">
    <text evidence="1">Belongs to the short-chain dehydrogenases/reductases (SDR) family.</text>
</comment>
<proteinExistence type="inferred from homology"/>
<dbReference type="FunFam" id="3.40.50.720:FF:000173">
    <property type="entry name" value="3-oxoacyl-[acyl-carrier protein] reductase"/>
    <property type="match status" value="1"/>
</dbReference>
<protein>
    <submittedName>
        <fullName evidence="4">3-oxoacyl-[acyl-carrier protein] reductase</fullName>
    </submittedName>
</protein>
<reference evidence="5" key="1">
    <citation type="submission" date="2016-10" db="EMBL/GenBank/DDBJ databases">
        <authorList>
            <person name="Varghese N."/>
        </authorList>
    </citation>
    <scope>NUCLEOTIDE SEQUENCE [LARGE SCALE GENOMIC DNA]</scope>
    <source>
        <strain evidence="5">DSM 45096 / BCRC 16803 / CGMCC 4.1857 / CIP 109030 / JCM 12277 / KCTC 19219 / NBRC 100920 / 33214</strain>
    </source>
</reference>
<dbReference type="GO" id="GO:0032787">
    <property type="term" value="P:monocarboxylic acid metabolic process"/>
    <property type="evidence" value="ECO:0007669"/>
    <property type="project" value="UniProtKB-ARBA"/>
</dbReference>
<evidence type="ECO:0000313" key="4">
    <source>
        <dbReference type="EMBL" id="SEM10604.1"/>
    </source>
</evidence>
<accession>A0A1H7VNK0</accession>
<dbReference type="InterPro" id="IPR002347">
    <property type="entry name" value="SDR_fam"/>
</dbReference>
<dbReference type="InterPro" id="IPR036291">
    <property type="entry name" value="NAD(P)-bd_dom_sf"/>
</dbReference>
<dbReference type="PANTHER" id="PTHR42879:SF2">
    <property type="entry name" value="3-OXOACYL-[ACYL-CARRIER-PROTEIN] REDUCTASE FABG"/>
    <property type="match status" value="1"/>
</dbReference>
<dbReference type="SUPFAM" id="SSF51735">
    <property type="entry name" value="NAD(P)-binding Rossmann-fold domains"/>
    <property type="match status" value="1"/>
</dbReference>
<dbReference type="PRINTS" id="PR00081">
    <property type="entry name" value="GDHRDH"/>
</dbReference>
<dbReference type="InterPro" id="IPR050259">
    <property type="entry name" value="SDR"/>
</dbReference>
<gene>
    <name evidence="4" type="ORF">SAMN05414137_118147</name>
</gene>
<keyword evidence="2" id="KW-0560">Oxidoreductase</keyword>
<dbReference type="SMART" id="SM00822">
    <property type="entry name" value="PKS_KR"/>
    <property type="match status" value="1"/>
</dbReference>
<dbReference type="RefSeq" id="WP_042446207.1">
    <property type="nucleotide sequence ID" value="NZ_BBPN01000010.1"/>
</dbReference>
<organism evidence="4 5">
    <name type="scientific">Streptacidiphilus jiangxiensis</name>
    <dbReference type="NCBI Taxonomy" id="235985"/>
    <lineage>
        <taxon>Bacteria</taxon>
        <taxon>Bacillati</taxon>
        <taxon>Actinomycetota</taxon>
        <taxon>Actinomycetes</taxon>
        <taxon>Kitasatosporales</taxon>
        <taxon>Streptomycetaceae</taxon>
        <taxon>Streptacidiphilus</taxon>
    </lineage>
</organism>
<dbReference type="PROSITE" id="PS00061">
    <property type="entry name" value="ADH_SHORT"/>
    <property type="match status" value="1"/>
</dbReference>
<dbReference type="STRING" id="235985.SAMN05414137_118147"/>
<dbReference type="PRINTS" id="PR00080">
    <property type="entry name" value="SDRFAMILY"/>
</dbReference>
<dbReference type="EMBL" id="FOAZ01000018">
    <property type="protein sequence ID" value="SEM10604.1"/>
    <property type="molecule type" value="Genomic_DNA"/>
</dbReference>
<evidence type="ECO:0000256" key="1">
    <source>
        <dbReference type="ARBA" id="ARBA00006484"/>
    </source>
</evidence>
<dbReference type="eggNOG" id="COG1028">
    <property type="taxonomic scope" value="Bacteria"/>
</dbReference>
<dbReference type="InterPro" id="IPR057326">
    <property type="entry name" value="KR_dom"/>
</dbReference>
<evidence type="ECO:0000256" key="2">
    <source>
        <dbReference type="ARBA" id="ARBA00023002"/>
    </source>
</evidence>
<sequence length="252" mass="26475">MTGAHTSEPRRVALVSGGSRGIGRAVVVRLAQDGHDIAFCYHSRAEAAAEAAEEATRAGARVLARKVDVSDPAACQDFVTAAEQELGPVDVAVTAAGITRDKPLVQMDDAMWRDVMATNLDGTFHISRAVLQSFIKRRTGCLVALSSVAGVYGSASQTNYAASKAGIIGFTRSVAKEYGRFGVRANVVAPGFVTTDMTAGVGERTREKYLGQIPLRRFGAAEEVADLVAFLASDRAGYINGQVIGIDGGLVI</sequence>
<dbReference type="InterPro" id="IPR020904">
    <property type="entry name" value="Sc_DH/Rdtase_CS"/>
</dbReference>
<dbReference type="GO" id="GO:0016491">
    <property type="term" value="F:oxidoreductase activity"/>
    <property type="evidence" value="ECO:0007669"/>
    <property type="project" value="UniProtKB-KW"/>
</dbReference>
<keyword evidence="5" id="KW-1185">Reference proteome</keyword>
<dbReference type="AlphaFoldDB" id="A0A1H7VNK0"/>